<organism evidence="2 3">
    <name type="scientific">Quercus lobata</name>
    <name type="common">Valley oak</name>
    <dbReference type="NCBI Taxonomy" id="97700"/>
    <lineage>
        <taxon>Eukaryota</taxon>
        <taxon>Viridiplantae</taxon>
        <taxon>Streptophyta</taxon>
        <taxon>Embryophyta</taxon>
        <taxon>Tracheophyta</taxon>
        <taxon>Spermatophyta</taxon>
        <taxon>Magnoliopsida</taxon>
        <taxon>eudicotyledons</taxon>
        <taxon>Gunneridae</taxon>
        <taxon>Pentapetalae</taxon>
        <taxon>rosids</taxon>
        <taxon>fabids</taxon>
        <taxon>Fagales</taxon>
        <taxon>Fagaceae</taxon>
        <taxon>Quercus</taxon>
    </lineage>
</organism>
<dbReference type="Proteomes" id="UP000594261">
    <property type="component" value="Chromosome 4"/>
</dbReference>
<accession>A0A7N2LB36</accession>
<feature type="domain" description="Reverse transcriptase zinc-binding" evidence="1">
    <location>
        <begin position="44"/>
        <end position="109"/>
    </location>
</feature>
<dbReference type="AlphaFoldDB" id="A0A7N2LB36"/>
<dbReference type="EMBL" id="LRBV02000004">
    <property type="status" value="NOT_ANNOTATED_CDS"/>
    <property type="molecule type" value="Genomic_DNA"/>
</dbReference>
<protein>
    <recommendedName>
        <fullName evidence="1">Reverse transcriptase zinc-binding domain-containing protein</fullName>
    </recommendedName>
</protein>
<reference evidence="2 3" key="1">
    <citation type="journal article" date="2016" name="G3 (Bethesda)">
        <title>First Draft Assembly and Annotation of the Genome of a California Endemic Oak Quercus lobata Nee (Fagaceae).</title>
        <authorList>
            <person name="Sork V.L."/>
            <person name="Fitz-Gibbon S.T."/>
            <person name="Puiu D."/>
            <person name="Crepeau M."/>
            <person name="Gugger P.F."/>
            <person name="Sherman R."/>
            <person name="Stevens K."/>
            <person name="Langley C.H."/>
            <person name="Pellegrini M."/>
            <person name="Salzberg S.L."/>
        </authorList>
    </citation>
    <scope>NUCLEOTIDE SEQUENCE [LARGE SCALE GENOMIC DNA]</scope>
    <source>
        <strain evidence="2 3">cv. SW786</strain>
    </source>
</reference>
<keyword evidence="3" id="KW-1185">Reference proteome</keyword>
<dbReference type="InParanoid" id="A0A7N2LB36"/>
<evidence type="ECO:0000313" key="3">
    <source>
        <dbReference type="Proteomes" id="UP000594261"/>
    </source>
</evidence>
<proteinExistence type="predicted"/>
<sequence>MLENNHLIDSCLLPFDATRIKAIPVSDLPQSDLMYWALERSGIYSVKSGYRALCDEARSREASSSNSGLVSGLWTNIWKVGVPGKVKHFLWRACTNSLPTKHNLVKRRVLSDLGWDRDFNWVNQFEAAQGSFQDLVAKVLSKPRMREVFATTAWFIWAHRNKSRLNEKTLPLSGIRDAVGNFLQLFRSCRDPPVSNKVMRRRKWTPPNPQVITKSTLMAPCLTKVMKQVWALWVITSGDISV</sequence>
<name>A0A7N2LB36_QUELO</name>
<evidence type="ECO:0000259" key="1">
    <source>
        <dbReference type="Pfam" id="PF13966"/>
    </source>
</evidence>
<reference evidence="2" key="2">
    <citation type="submission" date="2021-01" db="UniProtKB">
        <authorList>
            <consortium name="EnsemblPlants"/>
        </authorList>
    </citation>
    <scope>IDENTIFICATION</scope>
</reference>
<dbReference type="EnsemblPlants" id="QL04p006248:mrna">
    <property type="protein sequence ID" value="QL04p006248:mrna"/>
    <property type="gene ID" value="QL04p006248"/>
</dbReference>
<evidence type="ECO:0000313" key="2">
    <source>
        <dbReference type="EnsemblPlants" id="QL04p006248:mrna"/>
    </source>
</evidence>
<dbReference type="Pfam" id="PF13966">
    <property type="entry name" value="zf-RVT"/>
    <property type="match status" value="1"/>
</dbReference>
<dbReference type="InterPro" id="IPR026960">
    <property type="entry name" value="RVT-Znf"/>
</dbReference>
<dbReference type="Gramene" id="QL04p006248:mrna">
    <property type="protein sequence ID" value="QL04p006248:mrna"/>
    <property type="gene ID" value="QL04p006248"/>
</dbReference>